<dbReference type="EMBL" id="PUUL01000161">
    <property type="protein sequence ID" value="RXD48798.1"/>
    <property type="molecule type" value="Genomic_DNA"/>
</dbReference>
<feature type="compositionally biased region" description="Basic and acidic residues" evidence="1">
    <location>
        <begin position="1"/>
        <end position="12"/>
    </location>
</feature>
<gene>
    <name evidence="2" type="ORF">DB769_21990</name>
</gene>
<reference evidence="2 3" key="1">
    <citation type="submission" date="2018-02" db="EMBL/GenBank/DDBJ databases">
        <title>Characterization of Xanthomonas diversity in transplant houses and field plants.</title>
        <authorList>
            <person name="Abrahamian P."/>
            <person name="Timilsina S."/>
            <person name="Minsavage G.V."/>
            <person name="Goss E.M."/>
            <person name="Jones J.B."/>
            <person name="Vallad G.E."/>
        </authorList>
    </citation>
    <scope>NUCLEOTIDE SEQUENCE [LARGE SCALE GENOMIC DNA]</scope>
    <source>
        <strain evidence="2 3">GEV2132</strain>
    </source>
</reference>
<name>A0AAQ0YM14_XANPE</name>
<evidence type="ECO:0000313" key="3">
    <source>
        <dbReference type="Proteomes" id="UP000289372"/>
    </source>
</evidence>
<feature type="region of interest" description="Disordered" evidence="1">
    <location>
        <begin position="1"/>
        <end position="25"/>
    </location>
</feature>
<sequence length="65" mass="7528">MEDTKLSRENIAQRDLNPVTTTDDTDQVGMRDLDLVYKRHVNTRLVSESPGVCFILSFLQTQPRY</sequence>
<accession>A0AAQ0YM14</accession>
<protein>
    <submittedName>
        <fullName evidence="2">Uncharacterized protein</fullName>
    </submittedName>
</protein>
<evidence type="ECO:0000256" key="1">
    <source>
        <dbReference type="SAM" id="MobiDB-lite"/>
    </source>
</evidence>
<organism evidence="2 3">
    <name type="scientific">Xanthomonas perforans</name>
    <dbReference type="NCBI Taxonomy" id="442694"/>
    <lineage>
        <taxon>Bacteria</taxon>
        <taxon>Pseudomonadati</taxon>
        <taxon>Pseudomonadota</taxon>
        <taxon>Gammaproteobacteria</taxon>
        <taxon>Lysobacterales</taxon>
        <taxon>Lysobacteraceae</taxon>
        <taxon>Xanthomonas</taxon>
    </lineage>
</organism>
<evidence type="ECO:0000313" key="2">
    <source>
        <dbReference type="EMBL" id="RXD48798.1"/>
    </source>
</evidence>
<proteinExistence type="predicted"/>
<dbReference type="AlphaFoldDB" id="A0AAQ0YM14"/>
<dbReference type="Proteomes" id="UP000289372">
    <property type="component" value="Unassembled WGS sequence"/>
</dbReference>
<dbReference type="KEGG" id="xpe:BJD13_17305"/>
<comment type="caution">
    <text evidence="2">The sequence shown here is derived from an EMBL/GenBank/DDBJ whole genome shotgun (WGS) entry which is preliminary data.</text>
</comment>